<dbReference type="KEGG" id="cnk:EG343_05250"/>
<reference evidence="1 2" key="1">
    <citation type="submission" date="2018-11" db="EMBL/GenBank/DDBJ databases">
        <title>Proposal to divide the Flavobacteriaceae and reorganize its genera based on Amino Acid Identity values calculated from whole genome sequences.</title>
        <authorList>
            <person name="Nicholson A.C."/>
            <person name="Gulvik C.A."/>
            <person name="Whitney A.M."/>
            <person name="Humrighouse B.W."/>
            <person name="Bell M."/>
            <person name="Holmes B."/>
            <person name="Steigerwalt A.G."/>
            <person name="Villarma A."/>
            <person name="Sheth M."/>
            <person name="Batra D."/>
            <person name="Pryor J."/>
            <person name="Bernardet J.-F."/>
            <person name="Hugo C."/>
            <person name="Kampfer P."/>
            <person name="Newman J."/>
            <person name="McQuiston J.R."/>
        </authorList>
    </citation>
    <scope>NUCLEOTIDE SEQUENCE [LARGE SCALE GENOMIC DNA]</scope>
    <source>
        <strain evidence="1 2">G0041</strain>
    </source>
</reference>
<dbReference type="AlphaFoldDB" id="A0AAD0YHK5"/>
<dbReference type="Proteomes" id="UP000278288">
    <property type="component" value="Chromosome"/>
</dbReference>
<organism evidence="1 2">
    <name type="scientific">Chryseobacterium nakagawai</name>
    <dbReference type="NCBI Taxonomy" id="1241982"/>
    <lineage>
        <taxon>Bacteria</taxon>
        <taxon>Pseudomonadati</taxon>
        <taxon>Bacteroidota</taxon>
        <taxon>Flavobacteriia</taxon>
        <taxon>Flavobacteriales</taxon>
        <taxon>Weeksellaceae</taxon>
        <taxon>Chryseobacterium group</taxon>
        <taxon>Chryseobacterium</taxon>
    </lineage>
</organism>
<name>A0AAD0YHK5_CHRNA</name>
<keyword evidence="2" id="KW-1185">Reference proteome</keyword>
<dbReference type="RefSeq" id="WP_123856621.1">
    <property type="nucleotide sequence ID" value="NZ_CP033923.1"/>
</dbReference>
<evidence type="ECO:0000313" key="1">
    <source>
        <dbReference type="EMBL" id="AZA90067.1"/>
    </source>
</evidence>
<gene>
    <name evidence="1" type="ORF">EG343_05250</name>
</gene>
<sequence>METSLEKKKLAINTIQEWREWLVQNHRSSQSIWLICNNKKSGLPTVSWSELVDEAICFGWIDSTRKTIDSNSFMQLYTQRKTKSNWSKINKEKVQRLIDTGMMQPAGLETIKVAKENGSWTILDSVEELIIPNDLENAFIAHAGSKDYFLALSKTSKKMMLHWVTFAKRPETRQKRIHELVEQAAKKQKPEQFR</sequence>
<proteinExistence type="predicted"/>
<evidence type="ECO:0008006" key="3">
    <source>
        <dbReference type="Google" id="ProtNLM"/>
    </source>
</evidence>
<dbReference type="EMBL" id="CP033923">
    <property type="protein sequence ID" value="AZA90067.1"/>
    <property type="molecule type" value="Genomic_DNA"/>
</dbReference>
<evidence type="ECO:0000313" key="2">
    <source>
        <dbReference type="Proteomes" id="UP000278288"/>
    </source>
</evidence>
<accession>A0AAD0YHK5</accession>
<protein>
    <recommendedName>
        <fullName evidence="3">Bacteriocin-protection protein</fullName>
    </recommendedName>
</protein>
<dbReference type="Pfam" id="PF13376">
    <property type="entry name" value="OmdA"/>
    <property type="match status" value="1"/>
</dbReference>